<feature type="transmembrane region" description="Helical" evidence="8">
    <location>
        <begin position="76"/>
        <end position="95"/>
    </location>
</feature>
<dbReference type="PANTHER" id="PTHR11537:SF254">
    <property type="entry name" value="POTASSIUM VOLTAGE-GATED CHANNEL PROTEIN SHAB"/>
    <property type="match status" value="1"/>
</dbReference>
<dbReference type="GO" id="GO:0001508">
    <property type="term" value="P:action potential"/>
    <property type="evidence" value="ECO:0007669"/>
    <property type="project" value="TreeGrafter"/>
</dbReference>
<keyword evidence="2" id="KW-0813">Transport</keyword>
<comment type="caution">
    <text evidence="10">The sequence shown here is derived from an EMBL/GenBank/DDBJ whole genome shotgun (WGS) entry which is preliminary data.</text>
</comment>
<dbReference type="SUPFAM" id="SSF81324">
    <property type="entry name" value="Voltage-gated potassium channels"/>
    <property type="match status" value="1"/>
</dbReference>
<feature type="transmembrane region" description="Helical" evidence="8">
    <location>
        <begin position="145"/>
        <end position="165"/>
    </location>
</feature>
<feature type="transmembrane region" description="Helical" evidence="8">
    <location>
        <begin position="207"/>
        <end position="232"/>
    </location>
</feature>
<dbReference type="GO" id="GO:0005249">
    <property type="term" value="F:voltage-gated potassium channel activity"/>
    <property type="evidence" value="ECO:0007669"/>
    <property type="project" value="InterPro"/>
</dbReference>
<dbReference type="Gene3D" id="1.20.5.110">
    <property type="match status" value="1"/>
</dbReference>
<dbReference type="EMBL" id="VIFX01000001">
    <property type="protein sequence ID" value="TQR88678.1"/>
    <property type="molecule type" value="Genomic_DNA"/>
</dbReference>
<dbReference type="Gene3D" id="1.20.120.350">
    <property type="entry name" value="Voltage-gated potassium channels. Chain C"/>
    <property type="match status" value="1"/>
</dbReference>
<evidence type="ECO:0000256" key="6">
    <source>
        <dbReference type="ARBA" id="ARBA00023136"/>
    </source>
</evidence>
<dbReference type="Proteomes" id="UP000315759">
    <property type="component" value="Unassembled WGS sequence"/>
</dbReference>
<name>A0A544W8W2_9MYCO</name>
<evidence type="ECO:0000256" key="8">
    <source>
        <dbReference type="SAM" id="Phobius"/>
    </source>
</evidence>
<organism evidence="10 11">
    <name type="scientific">Mycolicibacterium hodleri</name>
    <dbReference type="NCBI Taxonomy" id="49897"/>
    <lineage>
        <taxon>Bacteria</taxon>
        <taxon>Bacillati</taxon>
        <taxon>Actinomycetota</taxon>
        <taxon>Actinomycetes</taxon>
        <taxon>Mycobacteriales</taxon>
        <taxon>Mycobacteriaceae</taxon>
        <taxon>Mycolicibacterium</taxon>
    </lineage>
</organism>
<evidence type="ECO:0000256" key="2">
    <source>
        <dbReference type="ARBA" id="ARBA00022448"/>
    </source>
</evidence>
<evidence type="ECO:0000259" key="9">
    <source>
        <dbReference type="Pfam" id="PF07885"/>
    </source>
</evidence>
<evidence type="ECO:0000256" key="3">
    <source>
        <dbReference type="ARBA" id="ARBA00022692"/>
    </source>
</evidence>
<gene>
    <name evidence="10" type="ORF">D8S82_01370</name>
</gene>
<proteinExistence type="predicted"/>
<dbReference type="Gene3D" id="1.10.287.70">
    <property type="match status" value="1"/>
</dbReference>
<dbReference type="PRINTS" id="PR00169">
    <property type="entry name" value="KCHANNEL"/>
</dbReference>
<dbReference type="GO" id="GO:0008076">
    <property type="term" value="C:voltage-gated potassium channel complex"/>
    <property type="evidence" value="ECO:0007669"/>
    <property type="project" value="InterPro"/>
</dbReference>
<dbReference type="PANTHER" id="PTHR11537">
    <property type="entry name" value="VOLTAGE-GATED POTASSIUM CHANNEL"/>
    <property type="match status" value="1"/>
</dbReference>
<dbReference type="InterPro" id="IPR013099">
    <property type="entry name" value="K_chnl_dom"/>
</dbReference>
<dbReference type="InterPro" id="IPR027359">
    <property type="entry name" value="Volt_channel_dom_sf"/>
</dbReference>
<evidence type="ECO:0000256" key="7">
    <source>
        <dbReference type="ARBA" id="ARBA00023303"/>
    </source>
</evidence>
<feature type="transmembrane region" description="Helical" evidence="8">
    <location>
        <begin position="174"/>
        <end position="195"/>
    </location>
</feature>
<keyword evidence="3 8" id="KW-0812">Transmembrane</keyword>
<comment type="subcellular location">
    <subcellularLocation>
        <location evidence="1">Membrane</location>
        <topology evidence="1">Multi-pass membrane protein</topology>
    </subcellularLocation>
</comment>
<keyword evidence="7 10" id="KW-0407">Ion channel</keyword>
<feature type="transmembrane region" description="Helical" evidence="8">
    <location>
        <begin position="45"/>
        <end position="64"/>
    </location>
</feature>
<accession>A0A544W8W2</accession>
<keyword evidence="6 8" id="KW-0472">Membrane</keyword>
<dbReference type="InterPro" id="IPR028325">
    <property type="entry name" value="VG_K_chnl"/>
</dbReference>
<evidence type="ECO:0000313" key="10">
    <source>
        <dbReference type="EMBL" id="TQR88678.1"/>
    </source>
</evidence>
<evidence type="ECO:0000256" key="1">
    <source>
        <dbReference type="ARBA" id="ARBA00004141"/>
    </source>
</evidence>
<protein>
    <submittedName>
        <fullName evidence="10">Two pore domain potassium channel family protein</fullName>
    </submittedName>
</protein>
<reference evidence="10 11" key="1">
    <citation type="submission" date="2018-10" db="EMBL/GenBank/DDBJ databases">
        <title>Draft genome of Mycobacterium hodleri strain B.</title>
        <authorList>
            <person name="Amande T.J."/>
            <person name="Mcgenity T.J."/>
        </authorList>
    </citation>
    <scope>NUCLEOTIDE SEQUENCE [LARGE SCALE GENOMIC DNA]</scope>
    <source>
        <strain evidence="10 11">B</strain>
    </source>
</reference>
<keyword evidence="5" id="KW-0406">Ion transport</keyword>
<evidence type="ECO:0000256" key="5">
    <source>
        <dbReference type="ARBA" id="ARBA00023065"/>
    </source>
</evidence>
<keyword evidence="11" id="KW-1185">Reference proteome</keyword>
<dbReference type="Pfam" id="PF07885">
    <property type="entry name" value="Ion_trans_2"/>
    <property type="match status" value="1"/>
</dbReference>
<dbReference type="AlphaFoldDB" id="A0A544W8W2"/>
<evidence type="ECO:0000256" key="4">
    <source>
        <dbReference type="ARBA" id="ARBA00022989"/>
    </source>
</evidence>
<keyword evidence="4 8" id="KW-1133">Transmembrane helix</keyword>
<evidence type="ECO:0000313" key="11">
    <source>
        <dbReference type="Proteomes" id="UP000315759"/>
    </source>
</evidence>
<feature type="domain" description="Potassium channel" evidence="9">
    <location>
        <begin position="167"/>
        <end position="232"/>
    </location>
</feature>
<sequence length="280" mass="30200">MKPCGASILGTTPLAPGRHGIAPVQQTWAVDPQLRLEQWERRAEWPLAAVAIAFLAVYSVQVLGRPHGVEATVLGVMSWIIWSVFVADYFARLALATDRRRWFVKHLLDLAVVALPLLRPLRLLRLVILVGALQKALGNAIRGRIVIYTVGGVALLIYVGSLAVLEQERDQPNALITSFGKALWWSITTVTTVGYGDLYPITTTGRIVAVLLMLGGISLIGVVTASLASWIVQRVAEDDAAEGAATAEQVAALQMEIRNLADELRIMTAQGAIPGGRTSP</sequence>